<organism evidence="6">
    <name type="scientific">Pyrenophora teres f. teres (strain 0-1)</name>
    <name type="common">Barley net blotch fungus</name>
    <name type="synonym">Drechslera teres f. teres</name>
    <dbReference type="NCBI Taxonomy" id="861557"/>
    <lineage>
        <taxon>Eukaryota</taxon>
        <taxon>Fungi</taxon>
        <taxon>Dikarya</taxon>
        <taxon>Ascomycota</taxon>
        <taxon>Pezizomycotina</taxon>
        <taxon>Dothideomycetes</taxon>
        <taxon>Pleosporomycetidae</taxon>
        <taxon>Pleosporales</taxon>
        <taxon>Pleosporineae</taxon>
        <taxon>Pleosporaceae</taxon>
        <taxon>Pyrenophora</taxon>
    </lineage>
</organism>
<accession>E3REK2</accession>
<dbReference type="InterPro" id="IPR036052">
    <property type="entry name" value="TrpB-like_PALP_sf"/>
</dbReference>
<dbReference type="eggNOG" id="KOG1250">
    <property type="taxonomic scope" value="Eukaryota"/>
</dbReference>
<dbReference type="InterPro" id="IPR050147">
    <property type="entry name" value="Ser/Thr_Dehydratase"/>
</dbReference>
<dbReference type="OrthoDB" id="271064at2759"/>
<dbReference type="GO" id="GO:0006565">
    <property type="term" value="P:L-serine catabolic process"/>
    <property type="evidence" value="ECO:0007669"/>
    <property type="project" value="TreeGrafter"/>
</dbReference>
<protein>
    <recommendedName>
        <fullName evidence="4">Tryptophan synthase beta chain-like PALP domain-containing protein</fullName>
    </recommendedName>
</protein>
<evidence type="ECO:0000256" key="3">
    <source>
        <dbReference type="ARBA" id="ARBA00023239"/>
    </source>
</evidence>
<dbReference type="Proteomes" id="UP000001067">
    <property type="component" value="Unassembled WGS sequence"/>
</dbReference>
<evidence type="ECO:0000313" key="6">
    <source>
        <dbReference type="Proteomes" id="UP000001067"/>
    </source>
</evidence>
<sequence>MLKREDLQPTFSHELRGAYNKIAHLDPKDTYKGIIAYDTGGHAEGVAFSARLLKISAIIVMSMDTSEFSHS</sequence>
<keyword evidence="2" id="KW-0663">Pyridoxal phosphate</keyword>
<evidence type="ECO:0000256" key="1">
    <source>
        <dbReference type="ARBA" id="ARBA00001933"/>
    </source>
</evidence>
<feature type="domain" description="Tryptophan synthase beta chain-like PALP" evidence="4">
    <location>
        <begin position="2"/>
        <end position="66"/>
    </location>
</feature>
<reference evidence="5 6" key="1">
    <citation type="journal article" date="2010" name="Genome Biol.">
        <title>A first genome assembly of the barley fungal pathogen Pyrenophora teres f. teres.</title>
        <authorList>
            <person name="Ellwood S.R."/>
            <person name="Liu Z."/>
            <person name="Syme R.A."/>
            <person name="Lai Z."/>
            <person name="Hane J.K."/>
            <person name="Keiper F."/>
            <person name="Moffat C.S."/>
            <person name="Oliver R.P."/>
            <person name="Friesen T.L."/>
        </authorList>
    </citation>
    <scope>NUCLEOTIDE SEQUENCE [LARGE SCALE GENOMIC DNA]</scope>
    <source>
        <strain evidence="5 6">0-1</strain>
    </source>
</reference>
<dbReference type="InterPro" id="IPR001926">
    <property type="entry name" value="TrpB-like_PALP"/>
</dbReference>
<comment type="cofactor">
    <cofactor evidence="1">
        <name>pyridoxal 5'-phosphate</name>
        <dbReference type="ChEBI" id="CHEBI:597326"/>
    </cofactor>
</comment>
<dbReference type="GO" id="GO:0004794">
    <property type="term" value="F:threonine deaminase activity"/>
    <property type="evidence" value="ECO:0007669"/>
    <property type="project" value="TreeGrafter"/>
</dbReference>
<dbReference type="Pfam" id="PF00291">
    <property type="entry name" value="PALP"/>
    <property type="match status" value="1"/>
</dbReference>
<dbReference type="GO" id="GO:0003941">
    <property type="term" value="F:L-serine ammonia-lyase activity"/>
    <property type="evidence" value="ECO:0007669"/>
    <property type="project" value="TreeGrafter"/>
</dbReference>
<evidence type="ECO:0000313" key="5">
    <source>
        <dbReference type="EMBL" id="EFQ95847.1"/>
    </source>
</evidence>
<dbReference type="SUPFAM" id="SSF53686">
    <property type="entry name" value="Tryptophan synthase beta subunit-like PLP-dependent enzymes"/>
    <property type="match status" value="1"/>
</dbReference>
<dbReference type="EMBL" id="GL532460">
    <property type="protein sequence ID" value="EFQ95847.1"/>
    <property type="molecule type" value="Genomic_DNA"/>
</dbReference>
<name>E3REK2_PYRTT</name>
<dbReference type="KEGG" id="pte:PTT_04594"/>
<dbReference type="PANTHER" id="PTHR48078">
    <property type="entry name" value="THREONINE DEHYDRATASE, MITOCHONDRIAL-RELATED"/>
    <property type="match status" value="1"/>
</dbReference>
<proteinExistence type="predicted"/>
<dbReference type="AlphaFoldDB" id="E3REK2"/>
<dbReference type="HOGENOM" id="CLU_2741295_0_0_1"/>
<dbReference type="GO" id="GO:0006567">
    <property type="term" value="P:L-threonine catabolic process"/>
    <property type="evidence" value="ECO:0007669"/>
    <property type="project" value="TreeGrafter"/>
</dbReference>
<gene>
    <name evidence="5" type="ORF">PTT_04594</name>
</gene>
<dbReference type="GO" id="GO:0009097">
    <property type="term" value="P:isoleucine biosynthetic process"/>
    <property type="evidence" value="ECO:0007669"/>
    <property type="project" value="TreeGrafter"/>
</dbReference>
<keyword evidence="3" id="KW-0456">Lyase</keyword>
<dbReference type="PANTHER" id="PTHR48078:SF11">
    <property type="entry name" value="THREONINE DEHYDRATASE, MITOCHONDRIAL"/>
    <property type="match status" value="1"/>
</dbReference>
<dbReference type="Gene3D" id="3.40.50.1100">
    <property type="match status" value="2"/>
</dbReference>
<evidence type="ECO:0000259" key="4">
    <source>
        <dbReference type="Pfam" id="PF00291"/>
    </source>
</evidence>
<evidence type="ECO:0000256" key="2">
    <source>
        <dbReference type="ARBA" id="ARBA00022898"/>
    </source>
</evidence>
<keyword evidence="6" id="KW-1185">Reference proteome</keyword>
<dbReference type="STRING" id="861557.E3REK2"/>